<proteinExistence type="predicted"/>
<reference evidence="2" key="1">
    <citation type="submission" date="2022-07" db="EMBL/GenBank/DDBJ databases">
        <title>Fungi with potential for degradation of polypropylene.</title>
        <authorList>
            <person name="Gostincar C."/>
        </authorList>
    </citation>
    <scope>NUCLEOTIDE SEQUENCE</scope>
    <source>
        <strain evidence="2">EXF-13308</strain>
    </source>
</reference>
<name>A0AA38S9I8_9PEZI</name>
<protein>
    <submittedName>
        <fullName evidence="2">Uncharacterized protein</fullName>
    </submittedName>
</protein>
<gene>
    <name evidence="2" type="ORF">NKR23_g1580</name>
</gene>
<dbReference type="EMBL" id="JANBVO010000003">
    <property type="protein sequence ID" value="KAJ9155536.1"/>
    <property type="molecule type" value="Genomic_DNA"/>
</dbReference>
<feature type="compositionally biased region" description="Basic and acidic residues" evidence="1">
    <location>
        <begin position="74"/>
        <end position="85"/>
    </location>
</feature>
<evidence type="ECO:0000256" key="1">
    <source>
        <dbReference type="SAM" id="MobiDB-lite"/>
    </source>
</evidence>
<sequence length="276" mass="30785">MNNPTNTNLGAASIADQVAPLLAILSARDGNTQSVDQEVVSKGDVKPKQVAYETAEKILKEFLCAVSAEEKRDAEARKNAGREPQDSNTNDSVPADASSPDTGHHTTDEIPQEMRSIGVFTYTFRAREWAIAHTAMVDKMQEILLMTKRDADRYLKVLIRITAKLWGTETPSPWWPAFLRTAVRSTAMEIAEMRMAQEGIIALGRLTNDGDEETEQIEITPLNLAGRVRTMKPADAEANNRAWHRVKTGGVDFFLLFHGDDRYDSHWEHEGKLPPV</sequence>
<evidence type="ECO:0000313" key="2">
    <source>
        <dbReference type="EMBL" id="KAJ9155536.1"/>
    </source>
</evidence>
<dbReference type="AlphaFoldDB" id="A0AA38S9I8"/>
<comment type="caution">
    <text evidence="2">The sequence shown here is derived from an EMBL/GenBank/DDBJ whole genome shotgun (WGS) entry which is preliminary data.</text>
</comment>
<dbReference type="Proteomes" id="UP001174694">
    <property type="component" value="Unassembled WGS sequence"/>
</dbReference>
<keyword evidence="3" id="KW-1185">Reference proteome</keyword>
<organism evidence="2 3">
    <name type="scientific">Pleurostoma richardsiae</name>
    <dbReference type="NCBI Taxonomy" id="41990"/>
    <lineage>
        <taxon>Eukaryota</taxon>
        <taxon>Fungi</taxon>
        <taxon>Dikarya</taxon>
        <taxon>Ascomycota</taxon>
        <taxon>Pezizomycotina</taxon>
        <taxon>Sordariomycetes</taxon>
        <taxon>Sordariomycetidae</taxon>
        <taxon>Calosphaeriales</taxon>
        <taxon>Pleurostomataceae</taxon>
        <taxon>Pleurostoma</taxon>
    </lineage>
</organism>
<accession>A0AA38S9I8</accession>
<feature type="region of interest" description="Disordered" evidence="1">
    <location>
        <begin position="74"/>
        <end position="111"/>
    </location>
</feature>
<evidence type="ECO:0000313" key="3">
    <source>
        <dbReference type="Proteomes" id="UP001174694"/>
    </source>
</evidence>